<dbReference type="Proteomes" id="UP001152795">
    <property type="component" value="Unassembled WGS sequence"/>
</dbReference>
<evidence type="ECO:0000313" key="2">
    <source>
        <dbReference type="Proteomes" id="UP001152795"/>
    </source>
</evidence>
<dbReference type="OrthoDB" id="8911154at2759"/>
<organism evidence="1 2">
    <name type="scientific">Paramuricea clavata</name>
    <name type="common">Red gorgonian</name>
    <name type="synonym">Violescent sea-whip</name>
    <dbReference type="NCBI Taxonomy" id="317549"/>
    <lineage>
        <taxon>Eukaryota</taxon>
        <taxon>Metazoa</taxon>
        <taxon>Cnidaria</taxon>
        <taxon>Anthozoa</taxon>
        <taxon>Octocorallia</taxon>
        <taxon>Malacalcyonacea</taxon>
        <taxon>Plexauridae</taxon>
        <taxon>Paramuricea</taxon>
    </lineage>
</organism>
<accession>A0A7D9ED72</accession>
<name>A0A7D9ED72_PARCT</name>
<dbReference type="EMBL" id="CACRXK020005241">
    <property type="protein sequence ID" value="CAB4005582.1"/>
    <property type="molecule type" value="Genomic_DNA"/>
</dbReference>
<gene>
    <name evidence="1" type="ORF">PACLA_8A051183</name>
</gene>
<sequence>MVNGIDIHNIKDSDLSENEQNLIKEIESSCENKRDTIIEHGYTGSVNQDYVKEIVGSVKVSLVNWRVLYMEEFLGGMRAYGLDELIKNHPKACKPLFVDGDFKKSLVPDANYLLSIIYPVYSEEGSSRKQIEDKMIDFFQDTLLSFEDAVLLDTPVPWHGSRIN</sequence>
<dbReference type="AlphaFoldDB" id="A0A7D9ED72"/>
<proteinExistence type="predicted"/>
<protein>
    <submittedName>
        <fullName evidence="1">Uncharacterized protein</fullName>
    </submittedName>
</protein>
<keyword evidence="2" id="KW-1185">Reference proteome</keyword>
<reference evidence="1" key="1">
    <citation type="submission" date="2020-04" db="EMBL/GenBank/DDBJ databases">
        <authorList>
            <person name="Alioto T."/>
            <person name="Alioto T."/>
            <person name="Gomez Garrido J."/>
        </authorList>
    </citation>
    <scope>NUCLEOTIDE SEQUENCE</scope>
    <source>
        <strain evidence="1">A484AB</strain>
    </source>
</reference>
<evidence type="ECO:0000313" key="1">
    <source>
        <dbReference type="EMBL" id="CAB4005582.1"/>
    </source>
</evidence>
<comment type="caution">
    <text evidence="1">The sequence shown here is derived from an EMBL/GenBank/DDBJ whole genome shotgun (WGS) entry which is preliminary data.</text>
</comment>